<keyword evidence="2" id="KW-0808">Transferase</keyword>
<dbReference type="Proteomes" id="UP000471082">
    <property type="component" value="Unassembled WGS sequence"/>
</dbReference>
<accession>A0A7X5SCE7</accession>
<feature type="non-terminal residue" evidence="2">
    <location>
        <position position="101"/>
    </location>
</feature>
<evidence type="ECO:0000259" key="1">
    <source>
        <dbReference type="Pfam" id="PF18127"/>
    </source>
</evidence>
<evidence type="ECO:0000313" key="3">
    <source>
        <dbReference type="Proteomes" id="UP000471082"/>
    </source>
</evidence>
<dbReference type="EMBL" id="JAAGYU010001881">
    <property type="protein sequence ID" value="NEL80750.1"/>
    <property type="molecule type" value="Genomic_DNA"/>
</dbReference>
<protein>
    <submittedName>
        <fullName evidence="2">Nicotinate phosphoribosyltransferase</fullName>
    </submittedName>
</protein>
<feature type="non-terminal residue" evidence="2">
    <location>
        <position position="1"/>
    </location>
</feature>
<dbReference type="GO" id="GO:0047280">
    <property type="term" value="F:nicotinamide phosphoribosyltransferase activity"/>
    <property type="evidence" value="ECO:0007669"/>
    <property type="project" value="TreeGrafter"/>
</dbReference>
<evidence type="ECO:0000313" key="2">
    <source>
        <dbReference type="EMBL" id="NEL80750.1"/>
    </source>
</evidence>
<name>A0A7X5SCE7_XANPE</name>
<keyword evidence="2" id="KW-0328">Glycosyltransferase</keyword>
<dbReference type="PANTHER" id="PTHR43816:SF1">
    <property type="entry name" value="NICOTINAMIDE PHOSPHORIBOSYLTRANSFERASE"/>
    <property type="match status" value="1"/>
</dbReference>
<dbReference type="InterPro" id="IPR041529">
    <property type="entry name" value="DUF5598"/>
</dbReference>
<comment type="caution">
    <text evidence="2">The sequence shown here is derived from an EMBL/GenBank/DDBJ whole genome shotgun (WGS) entry which is preliminary data.</text>
</comment>
<dbReference type="InterPro" id="IPR016471">
    <property type="entry name" value="Nicotinamide_PRibTrfase"/>
</dbReference>
<proteinExistence type="predicted"/>
<sequence>VESRGGVYDQTVFFGLQSILKEAINRPVTHADIDDAKALLAAHGEPFNEAGWRDIVDRLGGQLPIRIRAVPEGAVVPTHNVLMTIESTDAKAFWVPSYLET</sequence>
<feature type="domain" description="Nicotinamide phosphoribosyltransferase N-terminal" evidence="1">
    <location>
        <begin position="1"/>
        <end position="67"/>
    </location>
</feature>
<dbReference type="AlphaFoldDB" id="A0A7X5SCE7"/>
<gene>
    <name evidence="2" type="ORF">G3W61_31375</name>
</gene>
<reference evidence="2 3" key="1">
    <citation type="submission" date="2019-11" db="EMBL/GenBank/DDBJ databases">
        <title>Genome-resolved metagenomics to study the prevalence of co-infection and intraspecific heterogeneity among plant pathogen metapopulations.</title>
        <authorList>
            <person name="Newberry E."/>
            <person name="Bhandari R."/>
            <person name="Kemble J."/>
            <person name="Sikora E."/>
            <person name="Potnis N."/>
        </authorList>
    </citation>
    <scope>NUCLEOTIDE SEQUENCE [LARGE SCALE GENOMIC DNA]</scope>
    <source>
        <strain evidence="2">Xp_Tom_Tuscaloosa_18b</strain>
    </source>
</reference>
<organism evidence="2 3">
    <name type="scientific">Xanthomonas perforans</name>
    <dbReference type="NCBI Taxonomy" id="442694"/>
    <lineage>
        <taxon>Bacteria</taxon>
        <taxon>Pseudomonadati</taxon>
        <taxon>Pseudomonadota</taxon>
        <taxon>Gammaproteobacteria</taxon>
        <taxon>Lysobacterales</taxon>
        <taxon>Lysobacteraceae</taxon>
        <taxon>Xanthomonas</taxon>
    </lineage>
</organism>
<dbReference type="GO" id="GO:0009435">
    <property type="term" value="P:NAD+ biosynthetic process"/>
    <property type="evidence" value="ECO:0007669"/>
    <property type="project" value="TreeGrafter"/>
</dbReference>
<dbReference type="PANTHER" id="PTHR43816">
    <property type="entry name" value="NICOTINAMIDE PHOSPHORIBOSYLTRANSFERASE"/>
    <property type="match status" value="1"/>
</dbReference>
<dbReference type="Pfam" id="PF18127">
    <property type="entry name" value="NAMPT_N"/>
    <property type="match status" value="1"/>
</dbReference>